<evidence type="ECO:0000313" key="3">
    <source>
        <dbReference type="Proteomes" id="UP001054837"/>
    </source>
</evidence>
<feature type="compositionally biased region" description="Polar residues" evidence="1">
    <location>
        <begin position="132"/>
        <end position="154"/>
    </location>
</feature>
<gene>
    <name evidence="2" type="ORF">CDAR_453361</name>
</gene>
<evidence type="ECO:0000256" key="1">
    <source>
        <dbReference type="SAM" id="MobiDB-lite"/>
    </source>
</evidence>
<feature type="region of interest" description="Disordered" evidence="1">
    <location>
        <begin position="544"/>
        <end position="601"/>
    </location>
</feature>
<feature type="compositionally biased region" description="Basic and acidic residues" evidence="1">
    <location>
        <begin position="402"/>
        <end position="429"/>
    </location>
</feature>
<organism evidence="2 3">
    <name type="scientific">Caerostris darwini</name>
    <dbReference type="NCBI Taxonomy" id="1538125"/>
    <lineage>
        <taxon>Eukaryota</taxon>
        <taxon>Metazoa</taxon>
        <taxon>Ecdysozoa</taxon>
        <taxon>Arthropoda</taxon>
        <taxon>Chelicerata</taxon>
        <taxon>Arachnida</taxon>
        <taxon>Araneae</taxon>
        <taxon>Araneomorphae</taxon>
        <taxon>Entelegynae</taxon>
        <taxon>Araneoidea</taxon>
        <taxon>Araneidae</taxon>
        <taxon>Caerostris</taxon>
    </lineage>
</organism>
<feature type="compositionally biased region" description="Basic and acidic residues" evidence="1">
    <location>
        <begin position="564"/>
        <end position="575"/>
    </location>
</feature>
<feature type="region of interest" description="Disordered" evidence="1">
    <location>
        <begin position="290"/>
        <end position="310"/>
    </location>
</feature>
<feature type="compositionally biased region" description="Basic and acidic residues" evidence="1">
    <location>
        <begin position="438"/>
        <end position="455"/>
    </location>
</feature>
<sequence length="678" mass="76457">MFSDKLILLFYLKRNTTRNKNMDLESDQELEALRKAALASMKFRLTDKKKSEVSPIDAISKVSAAVKIKDMEQSTYRKHDSKEHAHGDQHSRNNSRSLRRGRGRQFPKPNPRSNLIVITPVGDDDKKPNGKENVSVSSLMLPQRKWGSSVNEESSSPKENRPIGPTRFNRHGSSSDSDSNSESESDRSDSYSNDTVLQDEPSRNFSGLTPEENTEDEPIAAQKKSDHRLNFENIDSNLPNNFLQRKSDNFHDVEKNVCSNSSKNERKSGITVSRNNVTELKKEYANDQYNSASVSNEHSVRTKDNSPVHSKNAQSILLIANGGFHSRKDDFSRKSISLENKYSRKNCDYPLDNKSGDFLAKKDTRNQLNNLSEDDLRINLQKSGRELKSNKTYSSQIQNESSHLHTVEQSRNHIHQRQSEKVKHHDNHSLHKSRERRFHGGDKSRSSNSSPEDHAQSTSPFQQNSQQTNFRVDQHPKRKHTNSSDRSYKRSCSRSPTQQSAVYNLSHRQYSGSSSSSSSSSSGSNQQIRSISSVVRTVDSKVNGIGSVDKHPVPSSKSNYVATSKRERHSDEKPKLVSSAVQSSTFGGSRNNATGGNKRVPVHMRLGSFPLKRVIQMPKDVEAAFVNSSSDEDDKWRHIQGKGKKIQSRAIAVQQVLHFPLTIFSTGNSDIYYALFTL</sequence>
<comment type="caution">
    <text evidence="2">The sequence shown here is derived from an EMBL/GenBank/DDBJ whole genome shotgun (WGS) entry which is preliminary data.</text>
</comment>
<dbReference type="EMBL" id="BPLQ01003950">
    <property type="protein sequence ID" value="GIY04580.1"/>
    <property type="molecule type" value="Genomic_DNA"/>
</dbReference>
<feature type="compositionally biased region" description="Basic and acidic residues" evidence="1">
    <location>
        <begin position="73"/>
        <end position="91"/>
    </location>
</feature>
<feature type="compositionally biased region" description="Low complexity" evidence="1">
    <location>
        <begin position="511"/>
        <end position="531"/>
    </location>
</feature>
<feature type="compositionally biased region" description="Polar residues" evidence="1">
    <location>
        <begin position="579"/>
        <end position="595"/>
    </location>
</feature>
<accession>A0AAV4Q993</accession>
<feature type="compositionally biased region" description="Polar residues" evidence="1">
    <location>
        <begin position="493"/>
        <end position="510"/>
    </location>
</feature>
<feature type="region of interest" description="Disordered" evidence="1">
    <location>
        <begin position="73"/>
        <end position="226"/>
    </location>
</feature>
<feature type="compositionally biased region" description="Polar residues" evidence="1">
    <location>
        <begin position="456"/>
        <end position="471"/>
    </location>
</feature>
<feature type="compositionally biased region" description="Polar residues" evidence="1">
    <location>
        <begin position="390"/>
        <end position="401"/>
    </location>
</feature>
<name>A0AAV4Q993_9ARAC</name>
<protein>
    <submittedName>
        <fullName evidence="2">Uncharacterized protein</fullName>
    </submittedName>
</protein>
<feature type="non-terminal residue" evidence="2">
    <location>
        <position position="678"/>
    </location>
</feature>
<evidence type="ECO:0000313" key="2">
    <source>
        <dbReference type="EMBL" id="GIY04580.1"/>
    </source>
</evidence>
<dbReference type="AlphaFoldDB" id="A0AAV4Q993"/>
<feature type="region of interest" description="Disordered" evidence="1">
    <location>
        <begin position="386"/>
        <end position="531"/>
    </location>
</feature>
<dbReference type="Proteomes" id="UP001054837">
    <property type="component" value="Unassembled WGS sequence"/>
</dbReference>
<keyword evidence="3" id="KW-1185">Reference proteome</keyword>
<proteinExistence type="predicted"/>
<reference evidence="2 3" key="1">
    <citation type="submission" date="2021-06" db="EMBL/GenBank/DDBJ databases">
        <title>Caerostris darwini draft genome.</title>
        <authorList>
            <person name="Kono N."/>
            <person name="Arakawa K."/>
        </authorList>
    </citation>
    <scope>NUCLEOTIDE SEQUENCE [LARGE SCALE GENOMIC DNA]</scope>
</reference>